<feature type="compositionally biased region" description="Low complexity" evidence="2">
    <location>
        <begin position="132"/>
        <end position="147"/>
    </location>
</feature>
<comment type="caution">
    <text evidence="4">The sequence shown here is derived from an EMBL/GenBank/DDBJ whole genome shotgun (WGS) entry which is preliminary data.</text>
</comment>
<dbReference type="SMART" id="SM00407">
    <property type="entry name" value="IGc1"/>
    <property type="match status" value="1"/>
</dbReference>
<sequence>MLPSAPTVTLHILPPCLSPGASDTVTLLCSTSGYYPRGLHLTWQAGGKEREGTQLRLLQGKDGRFSFSSNLTTSQAEWDELGEYSCHVTHPGTGSPQLSTISKYAGESAPLMLPWPLPFPLPTPPPLPGPISPSCSPTPSSLQPPLLSTLIPPSFPTLHPLPHLDQAWSTSPCSPNPSLLTLASLSP</sequence>
<protein>
    <recommendedName>
        <fullName evidence="3">Ig-like domain-containing protein</fullName>
    </recommendedName>
</protein>
<accession>A0A9D3XMI4</accession>
<dbReference type="PROSITE" id="PS00290">
    <property type="entry name" value="IG_MHC"/>
    <property type="match status" value="1"/>
</dbReference>
<reference evidence="4" key="1">
    <citation type="submission" date="2021-09" db="EMBL/GenBank/DDBJ databases">
        <title>The genome of Mauremys mutica provides insights into the evolution of semi-aquatic lifestyle.</title>
        <authorList>
            <person name="Gong S."/>
            <person name="Gao Y."/>
        </authorList>
    </citation>
    <scope>NUCLEOTIDE SEQUENCE</scope>
    <source>
        <strain evidence="4">MM-2020</strain>
        <tissue evidence="4">Muscle</tissue>
    </source>
</reference>
<dbReference type="InterPro" id="IPR003006">
    <property type="entry name" value="Ig/MHC_CS"/>
</dbReference>
<proteinExistence type="predicted"/>
<dbReference type="PANTHER" id="PTHR23411">
    <property type="entry name" value="TAPASIN"/>
    <property type="match status" value="1"/>
</dbReference>
<evidence type="ECO:0000256" key="1">
    <source>
        <dbReference type="ARBA" id="ARBA00023319"/>
    </source>
</evidence>
<dbReference type="CDD" id="cd00098">
    <property type="entry name" value="IgC1"/>
    <property type="match status" value="1"/>
</dbReference>
<evidence type="ECO:0000313" key="4">
    <source>
        <dbReference type="EMBL" id="KAH1182196.1"/>
    </source>
</evidence>
<dbReference type="AlphaFoldDB" id="A0A9D3XMI4"/>
<name>A0A9D3XMI4_9SAUR</name>
<dbReference type="SUPFAM" id="SSF48726">
    <property type="entry name" value="Immunoglobulin"/>
    <property type="match status" value="1"/>
</dbReference>
<dbReference type="Proteomes" id="UP000827986">
    <property type="component" value="Unassembled WGS sequence"/>
</dbReference>
<dbReference type="InterPro" id="IPR003597">
    <property type="entry name" value="Ig_C1-set"/>
</dbReference>
<dbReference type="Pfam" id="PF07654">
    <property type="entry name" value="C1-set"/>
    <property type="match status" value="1"/>
</dbReference>
<organism evidence="4 5">
    <name type="scientific">Mauremys mutica</name>
    <name type="common">yellowpond turtle</name>
    <dbReference type="NCBI Taxonomy" id="74926"/>
    <lineage>
        <taxon>Eukaryota</taxon>
        <taxon>Metazoa</taxon>
        <taxon>Chordata</taxon>
        <taxon>Craniata</taxon>
        <taxon>Vertebrata</taxon>
        <taxon>Euteleostomi</taxon>
        <taxon>Archelosauria</taxon>
        <taxon>Testudinata</taxon>
        <taxon>Testudines</taxon>
        <taxon>Cryptodira</taxon>
        <taxon>Durocryptodira</taxon>
        <taxon>Testudinoidea</taxon>
        <taxon>Geoemydidae</taxon>
        <taxon>Geoemydinae</taxon>
        <taxon>Mauremys</taxon>
    </lineage>
</organism>
<gene>
    <name evidence="4" type="ORF">KIL84_009950</name>
</gene>
<feature type="region of interest" description="Disordered" evidence="2">
    <location>
        <begin position="128"/>
        <end position="147"/>
    </location>
</feature>
<dbReference type="Gene3D" id="2.60.40.10">
    <property type="entry name" value="Immunoglobulins"/>
    <property type="match status" value="1"/>
</dbReference>
<evidence type="ECO:0000256" key="2">
    <source>
        <dbReference type="SAM" id="MobiDB-lite"/>
    </source>
</evidence>
<dbReference type="InterPro" id="IPR013783">
    <property type="entry name" value="Ig-like_fold"/>
</dbReference>
<feature type="domain" description="Ig-like" evidence="3">
    <location>
        <begin position="6"/>
        <end position="102"/>
    </location>
</feature>
<keyword evidence="5" id="KW-1185">Reference proteome</keyword>
<dbReference type="PROSITE" id="PS50835">
    <property type="entry name" value="IG_LIKE"/>
    <property type="match status" value="1"/>
</dbReference>
<evidence type="ECO:0000313" key="5">
    <source>
        <dbReference type="Proteomes" id="UP000827986"/>
    </source>
</evidence>
<dbReference type="InterPro" id="IPR036179">
    <property type="entry name" value="Ig-like_dom_sf"/>
</dbReference>
<evidence type="ECO:0000259" key="3">
    <source>
        <dbReference type="PROSITE" id="PS50835"/>
    </source>
</evidence>
<dbReference type="EMBL" id="JAHDVG010000467">
    <property type="protein sequence ID" value="KAH1182196.1"/>
    <property type="molecule type" value="Genomic_DNA"/>
</dbReference>
<dbReference type="InterPro" id="IPR050380">
    <property type="entry name" value="Immune_Resp_Modulators"/>
</dbReference>
<dbReference type="InterPro" id="IPR007110">
    <property type="entry name" value="Ig-like_dom"/>
</dbReference>
<keyword evidence="1" id="KW-0393">Immunoglobulin domain</keyword>